<gene>
    <name evidence="1" type="ORF">Tci_018161</name>
</gene>
<evidence type="ECO:0000313" key="1">
    <source>
        <dbReference type="EMBL" id="GEU46183.1"/>
    </source>
</evidence>
<name>A0A6L2K9N8_TANCI</name>
<proteinExistence type="predicted"/>
<dbReference type="AlphaFoldDB" id="A0A6L2K9N8"/>
<protein>
    <submittedName>
        <fullName evidence="1">Uncharacterized protein</fullName>
    </submittedName>
</protein>
<sequence>MKSSLVVPVFTQRDDQIACLNKAMAFLTTIASSRFPQPTINLELTLIQETMPPIKKARLLCNKFKEGKDKVMLVLEITVMLLVLGKIMQEGRERLLNVILIKTKDLDAYGSDCDDVSNAKAVLMANLSNYGSNVISESMENVDLKGQIQEKVFVRTTLQNELRKLKGKNMLDNTTTITNAITFALRMFKLNLDPLAPRLLKNRDAHIDYLKYTQEQADILQG</sequence>
<organism evidence="1">
    <name type="scientific">Tanacetum cinerariifolium</name>
    <name type="common">Dalmatian daisy</name>
    <name type="synonym">Chrysanthemum cinerariifolium</name>
    <dbReference type="NCBI Taxonomy" id="118510"/>
    <lineage>
        <taxon>Eukaryota</taxon>
        <taxon>Viridiplantae</taxon>
        <taxon>Streptophyta</taxon>
        <taxon>Embryophyta</taxon>
        <taxon>Tracheophyta</taxon>
        <taxon>Spermatophyta</taxon>
        <taxon>Magnoliopsida</taxon>
        <taxon>eudicotyledons</taxon>
        <taxon>Gunneridae</taxon>
        <taxon>Pentapetalae</taxon>
        <taxon>asterids</taxon>
        <taxon>campanulids</taxon>
        <taxon>Asterales</taxon>
        <taxon>Asteraceae</taxon>
        <taxon>Asteroideae</taxon>
        <taxon>Anthemideae</taxon>
        <taxon>Anthemidinae</taxon>
        <taxon>Tanacetum</taxon>
    </lineage>
</organism>
<comment type="caution">
    <text evidence="1">The sequence shown here is derived from an EMBL/GenBank/DDBJ whole genome shotgun (WGS) entry which is preliminary data.</text>
</comment>
<dbReference type="EMBL" id="BKCJ010002091">
    <property type="protein sequence ID" value="GEU46183.1"/>
    <property type="molecule type" value="Genomic_DNA"/>
</dbReference>
<accession>A0A6L2K9N8</accession>
<reference evidence="1" key="1">
    <citation type="journal article" date="2019" name="Sci. Rep.">
        <title>Draft genome of Tanacetum cinerariifolium, the natural source of mosquito coil.</title>
        <authorList>
            <person name="Yamashiro T."/>
            <person name="Shiraishi A."/>
            <person name="Satake H."/>
            <person name="Nakayama K."/>
        </authorList>
    </citation>
    <scope>NUCLEOTIDE SEQUENCE</scope>
</reference>